<sequence>MSSPSPFAWLWTPVDTDSKAIQQLKSDWLADNAASRPEDVTRKELEKNISLAEEAVEGLKDPTKLLDLAEAYGILSAKDKRCLDTCELMMQVAVPFLERKRQGDAHQLYGRCLFLVGRFADSLRALQRAKECYKEQGSSALRRVNNIGLLRAYAVIRLAAFARAFESQALGMWKEATKRLEVALTLCESKDDAIMIYTNSKNTLEGTGNARDAEMFDDIWFVHLDLNPETKALFENYNAMGENLMKNYAHKDEGPENWSDVIKENKGAVGLMILAIVAYFVIVYYIFIMFWPVLFPKVKSVMFPKSPT</sequence>
<protein>
    <submittedName>
        <fullName evidence="2">Uncharacterized protein</fullName>
    </submittedName>
</protein>
<reference evidence="2" key="1">
    <citation type="submission" date="2021-02" db="EMBL/GenBank/DDBJ databases">
        <authorList>
            <person name="Dougan E. K."/>
            <person name="Rhodes N."/>
            <person name="Thang M."/>
            <person name="Chan C."/>
        </authorList>
    </citation>
    <scope>NUCLEOTIDE SEQUENCE</scope>
</reference>
<evidence type="ECO:0000313" key="2">
    <source>
        <dbReference type="EMBL" id="CAE8624705.1"/>
    </source>
</evidence>
<dbReference type="AlphaFoldDB" id="A0A813GQ16"/>
<keyword evidence="1" id="KW-0812">Transmembrane</keyword>
<gene>
    <name evidence="2" type="ORF">PGLA1383_LOCUS41810</name>
</gene>
<keyword evidence="3" id="KW-1185">Reference proteome</keyword>
<keyword evidence="1" id="KW-0472">Membrane</keyword>
<accession>A0A813GQ16</accession>
<dbReference type="InterPro" id="IPR011990">
    <property type="entry name" value="TPR-like_helical_dom_sf"/>
</dbReference>
<name>A0A813GQ16_POLGL</name>
<evidence type="ECO:0000313" key="3">
    <source>
        <dbReference type="Proteomes" id="UP000654075"/>
    </source>
</evidence>
<comment type="caution">
    <text evidence="2">The sequence shown here is derived from an EMBL/GenBank/DDBJ whole genome shotgun (WGS) entry which is preliminary data.</text>
</comment>
<dbReference type="Proteomes" id="UP000654075">
    <property type="component" value="Unassembled WGS sequence"/>
</dbReference>
<dbReference type="SUPFAM" id="SSF48452">
    <property type="entry name" value="TPR-like"/>
    <property type="match status" value="1"/>
</dbReference>
<proteinExistence type="predicted"/>
<dbReference type="OrthoDB" id="426275at2759"/>
<dbReference type="Gene3D" id="1.25.40.10">
    <property type="entry name" value="Tetratricopeptide repeat domain"/>
    <property type="match status" value="1"/>
</dbReference>
<organism evidence="2 3">
    <name type="scientific">Polarella glacialis</name>
    <name type="common">Dinoflagellate</name>
    <dbReference type="NCBI Taxonomy" id="89957"/>
    <lineage>
        <taxon>Eukaryota</taxon>
        <taxon>Sar</taxon>
        <taxon>Alveolata</taxon>
        <taxon>Dinophyceae</taxon>
        <taxon>Suessiales</taxon>
        <taxon>Suessiaceae</taxon>
        <taxon>Polarella</taxon>
    </lineage>
</organism>
<evidence type="ECO:0000256" key="1">
    <source>
        <dbReference type="SAM" id="Phobius"/>
    </source>
</evidence>
<dbReference type="EMBL" id="CAJNNV010028470">
    <property type="protein sequence ID" value="CAE8624705.1"/>
    <property type="molecule type" value="Genomic_DNA"/>
</dbReference>
<keyword evidence="1" id="KW-1133">Transmembrane helix</keyword>
<feature type="transmembrane region" description="Helical" evidence="1">
    <location>
        <begin position="269"/>
        <end position="295"/>
    </location>
</feature>